<dbReference type="Proteomes" id="UP001199355">
    <property type="component" value="Unassembled WGS sequence"/>
</dbReference>
<keyword evidence="6" id="KW-1185">Reference proteome</keyword>
<sequence>MEQFIGFWDLTKEQQERLAADGMLNIRTFGKRKVLMNQDDDADNVGVMLSGTAFLESMNQEGQRRILDYYEPKESFTRKCFPDVEGVCYVISRSGCQVAFLNDRKLSSAYKKYEKRGQLLEEILMGTQKRALMHADVLGQKTLRQKLMTYFQFLNRRKGKDGFSLPFSYTDCADYLFVDRSAMMRELGRMKEEGLIRTEGKKIWLEEKKLR</sequence>
<dbReference type="InterPro" id="IPR014710">
    <property type="entry name" value="RmlC-like_jellyroll"/>
</dbReference>
<keyword evidence="3" id="KW-0804">Transcription</keyword>
<dbReference type="RefSeq" id="WP_308727959.1">
    <property type="nucleotide sequence ID" value="NZ_JAJEQF010000009.1"/>
</dbReference>
<evidence type="ECO:0000259" key="4">
    <source>
        <dbReference type="Pfam" id="PF13545"/>
    </source>
</evidence>
<name>A0AAE3DNE0_9FIRM</name>
<dbReference type="AlphaFoldDB" id="A0AAE3DNE0"/>
<gene>
    <name evidence="5" type="ORF">LKD45_05385</name>
</gene>
<dbReference type="GO" id="GO:0003677">
    <property type="term" value="F:DNA binding"/>
    <property type="evidence" value="ECO:0007669"/>
    <property type="project" value="UniProtKB-KW"/>
</dbReference>
<dbReference type="EMBL" id="JAJEQF010000009">
    <property type="protein sequence ID" value="MCC2167131.1"/>
    <property type="molecule type" value="Genomic_DNA"/>
</dbReference>
<dbReference type="InterPro" id="IPR018490">
    <property type="entry name" value="cNMP-bd_dom_sf"/>
</dbReference>
<protein>
    <submittedName>
        <fullName evidence="5">Crp/Fnr family transcriptional regulator</fullName>
    </submittedName>
</protein>
<keyword evidence="1" id="KW-0805">Transcription regulation</keyword>
<reference evidence="5 6" key="1">
    <citation type="submission" date="2021-10" db="EMBL/GenBank/DDBJ databases">
        <title>Anaerobic single-cell dispensing facilitates the cultivation of human gut bacteria.</title>
        <authorList>
            <person name="Afrizal A."/>
        </authorList>
    </citation>
    <scope>NUCLEOTIDE SEQUENCE [LARGE SCALE GENOMIC DNA]</scope>
    <source>
        <strain evidence="5 6">CLA-AA-H244</strain>
    </source>
</reference>
<organism evidence="5 6">
    <name type="scientific">Gallintestinimicrobium propionicum</name>
    <dbReference type="NCBI Taxonomy" id="2981770"/>
    <lineage>
        <taxon>Bacteria</taxon>
        <taxon>Bacillati</taxon>
        <taxon>Bacillota</taxon>
        <taxon>Clostridia</taxon>
        <taxon>Lachnospirales</taxon>
        <taxon>Lachnospiraceae</taxon>
        <taxon>Gallintestinimicrobium</taxon>
    </lineage>
</organism>
<dbReference type="SUPFAM" id="SSF46785">
    <property type="entry name" value="Winged helix' DNA-binding domain"/>
    <property type="match status" value="1"/>
</dbReference>
<dbReference type="Gene3D" id="2.60.120.10">
    <property type="entry name" value="Jelly Rolls"/>
    <property type="match status" value="1"/>
</dbReference>
<evidence type="ECO:0000256" key="3">
    <source>
        <dbReference type="ARBA" id="ARBA00023163"/>
    </source>
</evidence>
<keyword evidence="2" id="KW-0238">DNA-binding</keyword>
<dbReference type="SUPFAM" id="SSF51206">
    <property type="entry name" value="cAMP-binding domain-like"/>
    <property type="match status" value="1"/>
</dbReference>
<feature type="domain" description="HTH crp-type" evidence="4">
    <location>
        <begin position="145"/>
        <end position="205"/>
    </location>
</feature>
<dbReference type="InterPro" id="IPR036390">
    <property type="entry name" value="WH_DNA-bd_sf"/>
</dbReference>
<evidence type="ECO:0000256" key="1">
    <source>
        <dbReference type="ARBA" id="ARBA00023015"/>
    </source>
</evidence>
<dbReference type="InterPro" id="IPR012318">
    <property type="entry name" value="HTH_CRP"/>
</dbReference>
<proteinExistence type="predicted"/>
<evidence type="ECO:0000313" key="5">
    <source>
        <dbReference type="EMBL" id="MCC2167131.1"/>
    </source>
</evidence>
<evidence type="ECO:0000313" key="6">
    <source>
        <dbReference type="Proteomes" id="UP001199355"/>
    </source>
</evidence>
<accession>A0AAE3DNE0</accession>
<evidence type="ECO:0000256" key="2">
    <source>
        <dbReference type="ARBA" id="ARBA00023125"/>
    </source>
</evidence>
<dbReference type="GO" id="GO:0006355">
    <property type="term" value="P:regulation of DNA-templated transcription"/>
    <property type="evidence" value="ECO:0007669"/>
    <property type="project" value="InterPro"/>
</dbReference>
<dbReference type="Pfam" id="PF13545">
    <property type="entry name" value="HTH_Crp_2"/>
    <property type="match status" value="1"/>
</dbReference>
<comment type="caution">
    <text evidence="5">The sequence shown here is derived from an EMBL/GenBank/DDBJ whole genome shotgun (WGS) entry which is preliminary data.</text>
</comment>